<keyword evidence="2" id="KW-1185">Reference proteome</keyword>
<comment type="caution">
    <text evidence="1">The sequence shown here is derived from an EMBL/GenBank/DDBJ whole genome shotgun (WGS) entry which is preliminary data.</text>
</comment>
<protein>
    <submittedName>
        <fullName evidence="1">Uncharacterized protein</fullName>
    </submittedName>
</protein>
<accession>A0ABU3VHJ9</accession>
<dbReference type="RefSeq" id="WP_316779147.1">
    <property type="nucleotide sequence ID" value="NZ_JASMWN010000015.1"/>
</dbReference>
<sequence>MPNDAFNISERKWVADFGLAISAAKTAEVSIEKRKTGQDLAASLIAGKGDTIREGLTFEIEMIPDGVVGKFKAAFGKVDTMKSIDKNKGPLGEIDTWHDVPGSKALSKEELDGIGEAYDQIIDVQNEMKELTDGDGYPIYKALSKDEIEAKFVADKKKLEEDLAGDEEALKEALDDLEARKIDKLFGYDEEAEKLEAERRLSEDLWEPMKREGIVPENMIPTAYSEAARIGAGAMEAYKKRLEEYTSNQTKMGQLLADLGPGFQIGQDLLGATASAAGGLVGIDGIGDTPKQVAQFATMLKITTASVQTGAEKIVKHQDILGAAEAAIPALTSIVSAAAGKEMGAMVTAIVSTSVKGAKVGEKLAKKDYAGAAEALGSAIGSGMGASGDPGLTAIGGYLSKGVSGIGSSKRVMDAVRKEPFDPKNVIGAFQVELTAQFNSVEKIVAAEIEKGIGEAIDKNVSDPGERKKLHELLNKKGAKMAGDEAVIASMGDMGRIIDSIVNDPIRKAATEQIKKNAEEERKRLEEMAEQDPEGFAELLPVDEESYERAQKLKQGSVNNIDKLMAMVRRDQMIFDMAKKIATGTTGMIAAFVPAAGIAPVATQLMFSITEAVQRARHVDKWRRNLRDAKNAQSILADAAYSEFYQQVSQQVELDIKVGLLAVQLLAKAVETAALASGMGAPAAAAGAAVAGAAAAGQGLLSVAVTVKTTAEMAQAWSLYKKAKPEDRKSVREAIRANPTLAKYAMAYGAVTDKNKVAVICLKRCGLNEKTLANPTTNVSKVVEYLETVYRDDPTILRAIATPKKWHPGEVELTAISYSKFCMTAFTKADPPVRRDEDNTVINAKLMVIDALPDGLINVFGENYMIKDTDKKEDVEKAQDAAGAVVEAIKKYHPKDPDGADHKEMLDYLEALSAKAELAEKAAKSVVEAIGAD</sequence>
<dbReference type="Proteomes" id="UP001255416">
    <property type="component" value="Unassembled WGS sequence"/>
</dbReference>
<dbReference type="EMBL" id="JASMWN010000015">
    <property type="protein sequence ID" value="MDU9005563.1"/>
    <property type="molecule type" value="Genomic_DNA"/>
</dbReference>
<evidence type="ECO:0000313" key="2">
    <source>
        <dbReference type="Proteomes" id="UP001255416"/>
    </source>
</evidence>
<gene>
    <name evidence="1" type="ORF">QO231_17145</name>
</gene>
<reference evidence="2" key="1">
    <citation type="submission" date="2023-05" db="EMBL/GenBank/DDBJ databases">
        <title>Sedimentitalea sp. nov. JM2-8.</title>
        <authorList>
            <person name="Huang J."/>
        </authorList>
    </citation>
    <scope>NUCLEOTIDE SEQUENCE [LARGE SCALE GENOMIC DNA]</scope>
    <source>
        <strain evidence="2">KHS03</strain>
    </source>
</reference>
<organism evidence="1 2">
    <name type="scientific">Sedimentitalea todarodis</name>
    <dbReference type="NCBI Taxonomy" id="1631240"/>
    <lineage>
        <taxon>Bacteria</taxon>
        <taxon>Pseudomonadati</taxon>
        <taxon>Pseudomonadota</taxon>
        <taxon>Alphaproteobacteria</taxon>
        <taxon>Rhodobacterales</taxon>
        <taxon>Paracoccaceae</taxon>
        <taxon>Sedimentitalea</taxon>
    </lineage>
</organism>
<name>A0ABU3VHJ9_9RHOB</name>
<evidence type="ECO:0000313" key="1">
    <source>
        <dbReference type="EMBL" id="MDU9005563.1"/>
    </source>
</evidence>
<proteinExistence type="predicted"/>